<dbReference type="STRING" id="574651.SAMN04487968_108108"/>
<dbReference type="EC" id="1.2.1.26" evidence="4"/>
<reference evidence="6 7" key="1">
    <citation type="submission" date="2016-10" db="EMBL/GenBank/DDBJ databases">
        <authorList>
            <person name="de Groot N.N."/>
        </authorList>
    </citation>
    <scope>NUCLEOTIDE SEQUENCE [LARGE SCALE GENOMIC DNA]</scope>
    <source>
        <strain evidence="6 7">CGMCC 1.7056</strain>
    </source>
</reference>
<dbReference type="GO" id="GO:0047533">
    <property type="term" value="F:2,5-dioxovalerate dehydrogenase (NADP+) activity"/>
    <property type="evidence" value="ECO:0007669"/>
    <property type="project" value="UniProtKB-EC"/>
</dbReference>
<proteinExistence type="predicted"/>
<dbReference type="InterPro" id="IPR044151">
    <property type="entry name" value="ALDH_KGSADH"/>
</dbReference>
<evidence type="ECO:0000313" key="7">
    <source>
        <dbReference type="Proteomes" id="UP000198832"/>
    </source>
</evidence>
<evidence type="ECO:0000256" key="3">
    <source>
        <dbReference type="ARBA" id="ARBA00051918"/>
    </source>
</evidence>
<keyword evidence="1" id="KW-0560">Oxidoreductase</keyword>
<evidence type="ECO:0000313" key="6">
    <source>
        <dbReference type="EMBL" id="SFC59101.1"/>
    </source>
</evidence>
<dbReference type="Pfam" id="PF00171">
    <property type="entry name" value="Aldedh"/>
    <property type="match status" value="1"/>
</dbReference>
<feature type="domain" description="Aldehyde dehydrogenase" evidence="5">
    <location>
        <begin position="20"/>
        <end position="472"/>
    </location>
</feature>
<comment type="catalytic activity">
    <reaction evidence="2">
        <text>2,5-dioxopentanoate + NAD(+) + H2O = 2-oxoglutarate + NADH + 2 H(+)</text>
        <dbReference type="Rhea" id="RHEA:47152"/>
        <dbReference type="ChEBI" id="CHEBI:15377"/>
        <dbReference type="ChEBI" id="CHEBI:15378"/>
        <dbReference type="ChEBI" id="CHEBI:16810"/>
        <dbReference type="ChEBI" id="CHEBI:57540"/>
        <dbReference type="ChEBI" id="CHEBI:57945"/>
        <dbReference type="ChEBI" id="CHEBI:58136"/>
    </reaction>
</comment>
<dbReference type="RefSeq" id="WP_091124098.1">
    <property type="nucleotide sequence ID" value="NZ_FOLB01000008.1"/>
</dbReference>
<dbReference type="InterPro" id="IPR016163">
    <property type="entry name" value="Ald_DH_C"/>
</dbReference>
<dbReference type="CDD" id="cd07129">
    <property type="entry name" value="ALDH_KGSADH"/>
    <property type="match status" value="1"/>
</dbReference>
<dbReference type="InterPro" id="IPR016161">
    <property type="entry name" value="Ald_DH/histidinol_DH"/>
</dbReference>
<evidence type="ECO:0000259" key="5">
    <source>
        <dbReference type="Pfam" id="PF00171"/>
    </source>
</evidence>
<dbReference type="InterPro" id="IPR050740">
    <property type="entry name" value="Aldehyde_DH_Superfamily"/>
</dbReference>
<evidence type="ECO:0000256" key="1">
    <source>
        <dbReference type="ARBA" id="ARBA00023002"/>
    </source>
</evidence>
<dbReference type="Gene3D" id="3.40.309.10">
    <property type="entry name" value="Aldehyde Dehydrogenase, Chain A, domain 2"/>
    <property type="match status" value="1"/>
</dbReference>
<gene>
    <name evidence="6" type="ORF">SAMN04487968_108108</name>
</gene>
<dbReference type="AlphaFoldDB" id="A0A1I1KEQ8"/>
<comment type="catalytic activity">
    <reaction evidence="3">
        <text>2,5-dioxopentanoate + NADP(+) + H2O = 2-oxoglutarate + NADPH + 2 H(+)</text>
        <dbReference type="Rhea" id="RHEA:11296"/>
        <dbReference type="ChEBI" id="CHEBI:15377"/>
        <dbReference type="ChEBI" id="CHEBI:15378"/>
        <dbReference type="ChEBI" id="CHEBI:16810"/>
        <dbReference type="ChEBI" id="CHEBI:57783"/>
        <dbReference type="ChEBI" id="CHEBI:58136"/>
        <dbReference type="ChEBI" id="CHEBI:58349"/>
        <dbReference type="EC" id="1.2.1.26"/>
    </reaction>
</comment>
<keyword evidence="7" id="KW-1185">Reference proteome</keyword>
<organism evidence="6 7">
    <name type="scientific">Nocardioides terrae</name>
    <dbReference type="NCBI Taxonomy" id="574651"/>
    <lineage>
        <taxon>Bacteria</taxon>
        <taxon>Bacillati</taxon>
        <taxon>Actinomycetota</taxon>
        <taxon>Actinomycetes</taxon>
        <taxon>Propionibacteriales</taxon>
        <taxon>Nocardioidaceae</taxon>
        <taxon>Nocardioides</taxon>
    </lineage>
</organism>
<dbReference type="Gene3D" id="3.40.605.10">
    <property type="entry name" value="Aldehyde Dehydrogenase, Chain A, domain 1"/>
    <property type="match status" value="1"/>
</dbReference>
<evidence type="ECO:0000256" key="4">
    <source>
        <dbReference type="ARBA" id="ARBA00067023"/>
    </source>
</evidence>
<dbReference type="Proteomes" id="UP000198832">
    <property type="component" value="Unassembled WGS sequence"/>
</dbReference>
<dbReference type="SUPFAM" id="SSF53720">
    <property type="entry name" value="ALDH-like"/>
    <property type="match status" value="1"/>
</dbReference>
<dbReference type="OrthoDB" id="9770537at2"/>
<accession>A0A1I1KEQ8</accession>
<dbReference type="InterPro" id="IPR016162">
    <property type="entry name" value="Ald_DH_N"/>
</dbReference>
<name>A0A1I1KEQ8_9ACTN</name>
<dbReference type="FunFam" id="3.40.605.10:FF:000037">
    <property type="entry name" value="NADP-dependent fatty aldehyde dehydrogenase"/>
    <property type="match status" value="1"/>
</dbReference>
<dbReference type="PANTHER" id="PTHR43353">
    <property type="entry name" value="SUCCINATE-SEMIALDEHYDE DEHYDROGENASE, MITOCHONDRIAL"/>
    <property type="match status" value="1"/>
</dbReference>
<dbReference type="PANTHER" id="PTHR43353:SF3">
    <property type="entry name" value="ALDEHYDE DEHYDROGENASE-RELATED"/>
    <property type="match status" value="1"/>
</dbReference>
<dbReference type="InterPro" id="IPR015590">
    <property type="entry name" value="Aldehyde_DH_dom"/>
</dbReference>
<sequence>MTATALTGAMFLGSKRVAGDGTEVRAIDPRTGEQLEPTYRQGDASHVEYAARLAAEAFGVYRETTPEQRASFLDRIADNIDALGDTLVDRVVRETGIVEPRVRGEMARTTNQLRLFARVVREGSWAGARIDPALPDRMPLPRPDLRQRKVPLGPVVVFGASNFPLAFSVAGGDTAAALAAGCPVIVKAHNAHPGVSELVAGAIADAVATSGLPEGVFSMIFGSGSGVGIGLVSDPRVKAVGFTGSRQAGLSLMAAAASRPVPIPVYAEMSSINPVFLMPGALAADAEGLAAAYVASLTVGVGQLCTNPGLVFAVDGPDLDRFLEAAGAAVTQSPALPMLNPGIQRSYTEGVARLQDLPTVTEVGAGGVDEAIAAPGQAHVFATSVTDFSAEPAMREEVFGSSSLVVRLGDAGDFAAAAGDLEGQLTATVHAAPSDYAAAAGLVPALEDKVGRIIFNGWPTGVEVSHAMVHGGPFPATSDGRSTSVGTLAIERFLRPVAYQDLPAELLPPVLAAGNPLGAWRLVDGELTRG</sequence>
<dbReference type="EMBL" id="FOLB01000008">
    <property type="protein sequence ID" value="SFC59101.1"/>
    <property type="molecule type" value="Genomic_DNA"/>
</dbReference>
<protein>
    <recommendedName>
        <fullName evidence="4">2,5-dioxovalerate dehydrogenase</fullName>
        <ecNumber evidence="4">1.2.1.26</ecNumber>
    </recommendedName>
</protein>
<evidence type="ECO:0000256" key="2">
    <source>
        <dbReference type="ARBA" id="ARBA00050769"/>
    </source>
</evidence>